<dbReference type="WBParaSite" id="SVE_0847300.1">
    <property type="protein sequence ID" value="SVE_0847300.1"/>
    <property type="gene ID" value="SVE_0847300"/>
</dbReference>
<keyword evidence="3 6" id="KW-0812">Transmembrane</keyword>
<feature type="compositionally biased region" description="Basic and acidic residues" evidence="7">
    <location>
        <begin position="264"/>
        <end position="275"/>
    </location>
</feature>
<feature type="compositionally biased region" description="Low complexity" evidence="7">
    <location>
        <begin position="252"/>
        <end position="263"/>
    </location>
</feature>
<name>A0A0K0FHV8_STRVS</name>
<feature type="domain" description="Pecanex C-terminal" evidence="8">
    <location>
        <begin position="1630"/>
        <end position="1854"/>
    </location>
</feature>
<comment type="subcellular location">
    <subcellularLocation>
        <location evidence="1 6">Membrane</location>
        <topology evidence="1 6">Multi-pass membrane protein</topology>
    </subcellularLocation>
</comment>
<keyword evidence="4 6" id="KW-1133">Transmembrane helix</keyword>
<reference evidence="9" key="1">
    <citation type="submission" date="2014-07" db="EMBL/GenBank/DDBJ databases">
        <authorList>
            <person name="Martin A.A"/>
            <person name="De Silva N."/>
        </authorList>
    </citation>
    <scope>NUCLEOTIDE SEQUENCE</scope>
</reference>
<feature type="transmembrane region" description="Helical" evidence="6">
    <location>
        <begin position="1134"/>
        <end position="1151"/>
    </location>
</feature>
<feature type="transmembrane region" description="Helical" evidence="6">
    <location>
        <begin position="838"/>
        <end position="855"/>
    </location>
</feature>
<evidence type="ECO:0000259" key="8">
    <source>
        <dbReference type="Pfam" id="PF05041"/>
    </source>
</evidence>
<feature type="transmembrane region" description="Helical" evidence="6">
    <location>
        <begin position="971"/>
        <end position="997"/>
    </location>
</feature>
<dbReference type="GO" id="GO:0007029">
    <property type="term" value="P:endoplasmic reticulum organization"/>
    <property type="evidence" value="ECO:0007669"/>
    <property type="project" value="TreeGrafter"/>
</dbReference>
<feature type="transmembrane region" description="Helical" evidence="6">
    <location>
        <begin position="64"/>
        <end position="81"/>
    </location>
</feature>
<sequence>MLSHIFQKVVTSPTKHSSNSGHLGQAMTILKHFMEVCRQGFWASLTGGWYYDPASSKFCNTLHLYLWLYLFITPSLLGYLFDKNIHNVESFFYNYSIFIIILYVGTIVMTFLFIKLPIFHFHTMFDYNEACKSIVVKRKSKKIKIGLQSRGVTTREPVKRRSRISGRTSVPSGRRSNPRVDLMIPVRTIEQINALRERNFATLNALDDLPARSGNRNTRASSIHESPHIKQSQSSNNVQKDTIPIDSLELLSSVPGPSGVSPPKNDKVSERKFSDPAENIPHVPFDDTNNIRRTYSLYIPKPSNKNQSTGDKKCPSIMFNFEQELYDDVPITITEMLNETCEEIKNDSKDGKSDKEESIKLLPPLRFKKRSKCEWMPQSVDINFVMDVLPIEQRKIARMLRRGETFDDDNWFIKALNSLGEKDFLDSLEKGCTEATTLKCEIISFMEELQKRYPVGCPCLDEIIKKISNTIPTVNEESKDVCCEEEEEEEEEEESTVQLDPDQPGPSNLNVPLHGGNQLKLKKSLDERLQYSGNLGSLASKDFPTRYQPFDVPEYEKDLIKNNGCDLEYDVRNILQNLMKSSINHNFNENIDKLSTRRVKIQQRRRGKKLTTRPTDNVYGAHSILALSDDEIEKNPIPEGNQRSHTNQQHNRESFCRSDSSLSSIVNNQSTFRSNFRNLASFIEAFQNTRNRGGKKRQQTNDNVKYRITNFYELRLCPKCLLHIHRKESPSTTTTSDNTLQYCKKFPSIKLRIDRLYIMSLFDKNKHIYSCIIDILLAGIISLLTSVVLYYNIYSGISIYFYAFVTAGAHFSLLKSVQPDASSPIHGFNWIVSYSRPFYFSSLSILLLCINYVEISKNYLEVLGNDSIYIFGLEKGTFNNIIYFINSYFYYQLLLIPFASTIGILPQITTLFMHLFEQMDMYFFGGTATFSLNSSVFSFIRSIITLCILMVLSILAYNYSKDSTDNLFFSLYNASIISFSYGISRYSSNYSLIFLFFKNIIKDNPIKKIRDALMRIKIRKRNQRRARSRKNITNINEKADKNKSIKDNILFNTLNVANDEKEEFTENVEMKELFSEEGENSAFQGIKDTYINDVINTIGTRFQHDLFSMPFIMLIFFALHSTLLFHILQPWMERIFVSMSIVIGFYNHYLYPHFRAKNPWKVLINPIFKPSEFFEFESKEEAGVTCFERIHLYSLFLERNVIYPLLITSLSSTYTWKVPFYPPLVSTIILFKICRTAYSQPYNLYSPLFFTYLLLHCDFFRWYGKFGNEIIIWYILTIFWPKVQEFRLKLDFILAYIAPWQISWGSAFHAFVQPFSAPHTGFLALVTFISSILSAPLNPFLGSSFFLMSYMRPIKFWEKDYNTKQYDFTNAKLCDQMESNPTIDDSNLNAVFYEHMTRSLQKYLAGDLAMGRWGSKVEQGDYFLLTSLNMNCLVHIIEIGNGFVTFQLRGLEFHGTYCHQREVEAISEDPPDIGKFFCFYFKGLFGFLPLNTMLSFKWMAWEVTASKYIIDGYSITDNSAINLLQVHELRRLLVTLYVKSIIYYALNSRKFYEWISNTNIRHSLKDVTMRTFYFDDDSFHFNSSNDEDFDSRKRGISRVSFNNVYKKWILFCLNKTIGIKHPKGTKAMNDTNLITAFCFALSLVGRRILSSAAYSHHSNAAEAFLHGLHSMFKGDFRVTATQDEWVFEDLSILNKVLSPAVRMALKLHQDHFASSDDLDVMETLYAKISNYHTQIFISHEHDPLWRSAVMANTPSLLALRHVFDDGTNDFKVIMLNKMYLNMRVIKLNRECVRAFWAGQQQELIFLRNRNAERGSIQNAKQVLRNMINSSADQPIGYPIYVSPLTTSYVETHHQIEEIIGGSFSINNITSFLQKGITFLREMLTTSNSTNLAQNNFDCREPINIVIGDNRVDQINTDNNKSTVRSNKHNHDIVRHSSSEKFKEKYPSASYHIRTSSNNNAQNVVLKLVPGGKSDSVTKVYHSVNDDDILVSGNGKITEDDEMIRIEGEEEEDAEFTENDEIKDEDENINEDTLKEDYNNPLMKTRSKRDIGKWATIIDNKFVQDHLNEKMKSLNRYVILWPSEEWRLRGGLKTWPSLPNNGMMGEIIHVWSPFNPDPLCRSHAGYIYLLKIKLPTKNVVIHEDGCEEKKDDQNSNVVYVPILDEGIILIDKSSL</sequence>
<dbReference type="GO" id="GO:0016020">
    <property type="term" value="C:membrane"/>
    <property type="evidence" value="ECO:0007669"/>
    <property type="project" value="UniProtKB-SubCell"/>
</dbReference>
<evidence type="ECO:0000256" key="2">
    <source>
        <dbReference type="ARBA" id="ARBA00010170"/>
    </source>
</evidence>
<feature type="region of interest" description="Disordered" evidence="7">
    <location>
        <begin position="630"/>
        <end position="657"/>
    </location>
</feature>
<accession>A0A0K0FHV8</accession>
<evidence type="ECO:0000256" key="4">
    <source>
        <dbReference type="ARBA" id="ARBA00022989"/>
    </source>
</evidence>
<dbReference type="Proteomes" id="UP000035680">
    <property type="component" value="Unassembled WGS sequence"/>
</dbReference>
<evidence type="ECO:0000313" key="9">
    <source>
        <dbReference type="Proteomes" id="UP000035680"/>
    </source>
</evidence>
<keyword evidence="9" id="KW-1185">Reference proteome</keyword>
<keyword evidence="5 6" id="KW-0472">Membrane</keyword>
<dbReference type="PANTHER" id="PTHR12372">
    <property type="entry name" value="PECANEX"/>
    <property type="match status" value="1"/>
</dbReference>
<feature type="transmembrane region" description="Helical" evidence="6">
    <location>
        <begin position="1323"/>
        <end position="1347"/>
    </location>
</feature>
<protein>
    <recommendedName>
        <fullName evidence="6">Pecanex-like protein</fullName>
    </recommendedName>
</protein>
<dbReference type="GO" id="GO:0005783">
    <property type="term" value="C:endoplasmic reticulum"/>
    <property type="evidence" value="ECO:0007669"/>
    <property type="project" value="TreeGrafter"/>
</dbReference>
<dbReference type="Pfam" id="PF05041">
    <property type="entry name" value="Pecanex_C"/>
    <property type="match status" value="1"/>
</dbReference>
<dbReference type="PANTHER" id="PTHR12372:SF7">
    <property type="entry name" value="PROTEIN PECANEX"/>
    <property type="match status" value="1"/>
</dbReference>
<evidence type="ECO:0000256" key="5">
    <source>
        <dbReference type="ARBA" id="ARBA00023136"/>
    </source>
</evidence>
<evidence type="ECO:0000256" key="7">
    <source>
        <dbReference type="SAM" id="MobiDB-lite"/>
    </source>
</evidence>
<evidence type="ECO:0000256" key="6">
    <source>
        <dbReference type="RuleBase" id="RU367089"/>
    </source>
</evidence>
<dbReference type="InterPro" id="IPR039797">
    <property type="entry name" value="Pecanex"/>
</dbReference>
<feature type="compositionally biased region" description="Acidic residues" evidence="7">
    <location>
        <begin position="483"/>
        <end position="495"/>
    </location>
</feature>
<reference evidence="10" key="2">
    <citation type="submission" date="2015-08" db="UniProtKB">
        <authorList>
            <consortium name="WormBaseParasite"/>
        </authorList>
    </citation>
    <scope>IDENTIFICATION</scope>
</reference>
<organism evidence="9 10">
    <name type="scientific">Strongyloides venezuelensis</name>
    <name type="common">Threadworm</name>
    <dbReference type="NCBI Taxonomy" id="75913"/>
    <lineage>
        <taxon>Eukaryota</taxon>
        <taxon>Metazoa</taxon>
        <taxon>Ecdysozoa</taxon>
        <taxon>Nematoda</taxon>
        <taxon>Chromadorea</taxon>
        <taxon>Rhabditida</taxon>
        <taxon>Tylenchina</taxon>
        <taxon>Panagrolaimomorpha</taxon>
        <taxon>Strongyloidoidea</taxon>
        <taxon>Strongyloididae</taxon>
        <taxon>Strongyloides</taxon>
    </lineage>
</organism>
<feature type="transmembrane region" description="Helical" evidence="6">
    <location>
        <begin position="1106"/>
        <end position="1128"/>
    </location>
</feature>
<feature type="transmembrane region" description="Helical" evidence="6">
    <location>
        <begin position="936"/>
        <end position="959"/>
    </location>
</feature>
<proteinExistence type="inferred from homology"/>
<feature type="region of interest" description="Disordered" evidence="7">
    <location>
        <begin position="477"/>
        <end position="513"/>
    </location>
</feature>
<feature type="transmembrane region" description="Helical" evidence="6">
    <location>
        <begin position="93"/>
        <end position="114"/>
    </location>
</feature>
<feature type="compositionally biased region" description="Polar residues" evidence="7">
    <location>
        <begin position="165"/>
        <end position="175"/>
    </location>
</feature>
<feature type="transmembrane region" description="Helical" evidence="6">
    <location>
        <begin position="768"/>
        <end position="793"/>
    </location>
</feature>
<comment type="similarity">
    <text evidence="2 6">Belongs to the pecanex family.</text>
</comment>
<evidence type="ECO:0000256" key="3">
    <source>
        <dbReference type="ARBA" id="ARBA00022692"/>
    </source>
</evidence>
<feature type="region of interest" description="Disordered" evidence="7">
    <location>
        <begin position="156"/>
        <end position="177"/>
    </location>
</feature>
<feature type="region of interest" description="Disordered" evidence="7">
    <location>
        <begin position="208"/>
        <end position="286"/>
    </location>
</feature>
<feature type="transmembrane region" description="Helical" evidence="6">
    <location>
        <begin position="799"/>
        <end position="817"/>
    </location>
</feature>
<feature type="compositionally biased region" description="Polar residues" evidence="7">
    <location>
        <begin position="214"/>
        <end position="240"/>
    </location>
</feature>
<dbReference type="InterPro" id="IPR007735">
    <property type="entry name" value="Pecanex_C"/>
</dbReference>
<feature type="transmembrane region" description="Helical" evidence="6">
    <location>
        <begin position="1292"/>
        <end position="1311"/>
    </location>
</feature>
<evidence type="ECO:0000256" key="1">
    <source>
        <dbReference type="ARBA" id="ARBA00004141"/>
    </source>
</evidence>
<feature type="transmembrane region" description="Helical" evidence="6">
    <location>
        <begin position="889"/>
        <end position="916"/>
    </location>
</feature>
<evidence type="ECO:0000313" key="10">
    <source>
        <dbReference type="WBParaSite" id="SVE_0847300.1"/>
    </source>
</evidence>